<protein>
    <submittedName>
        <fullName evidence="6">LijG</fullName>
    </submittedName>
</protein>
<name>A0A140CZC3_9ASCO</name>
<feature type="active site" evidence="3">
    <location>
        <position position="214"/>
    </location>
</feature>
<evidence type="ECO:0000256" key="2">
    <source>
        <dbReference type="ARBA" id="ARBA00023002"/>
    </source>
</evidence>
<dbReference type="GO" id="GO:0016620">
    <property type="term" value="F:oxidoreductase activity, acting on the aldehyde or oxo group of donors, NAD or NADP as acceptor"/>
    <property type="evidence" value="ECO:0007669"/>
    <property type="project" value="InterPro"/>
</dbReference>
<proteinExistence type="inferred from homology"/>
<dbReference type="InterPro" id="IPR029510">
    <property type="entry name" value="Ald_DH_CS_GLU"/>
</dbReference>
<evidence type="ECO:0000256" key="4">
    <source>
        <dbReference type="RuleBase" id="RU003345"/>
    </source>
</evidence>
<dbReference type="PROSITE" id="PS00687">
    <property type="entry name" value="ALDEHYDE_DEHYDR_GLU"/>
    <property type="match status" value="1"/>
</dbReference>
<sequence>MWDLAAIRLNRSQPCHVIFSEKFVDVESKDRLTVTNPGDEKVIADNVHVADQDDVDAAVDAATAAFKTGPWSKHTATQRADILNKIAELIGTKYLEELSEIESVSMGQPISVARAMNSYLPMTFKFAPALAAGNTFIFKASEKSPLGALVFGKIFKEAGVPSGVVNIINGAGETGALLASHMKISKISFTGSAFTGKKIQAMAASSNLKKCTLELGGKSPCIVFEDVDIENTLDVCSSQFLFNTTQVCIATSRTFVHESIADQFIEPIKQRFSGAKAAIGSPSAPTTGIGPVVDKKQSDRVMSFIEAGKDEAELAVGGGRHGDKGFFIEPTIFLNPKDDARIWREGVFGPVLSIRTFKTEEEAVKLANDTIFGLSSSLHTKNLSRALRVSRQIEAGTVAINQSHGFAPQTPFGGYKQSGTGREFGKAGILQYLQEKTILIKTPAK</sequence>
<reference evidence="6" key="1">
    <citation type="submission" date="2015-09" db="EMBL/GenBank/DDBJ databases">
        <title>Lijiquinone is a novel azaphilone product of a rare tandem iterative polyketide synthase.</title>
        <authorList>
            <person name="Miller K.I."/>
            <person name="Kalaitzis J.A."/>
            <person name="Chau R."/>
            <person name="Cain J.W."/>
            <person name="Neilan B.A."/>
        </authorList>
    </citation>
    <scope>NUCLEOTIDE SEQUENCE</scope>
</reference>
<dbReference type="Pfam" id="PF00171">
    <property type="entry name" value="Aldedh"/>
    <property type="match status" value="2"/>
</dbReference>
<evidence type="ECO:0000313" key="6">
    <source>
        <dbReference type="EMBL" id="AMJ52086.1"/>
    </source>
</evidence>
<dbReference type="InterPro" id="IPR015590">
    <property type="entry name" value="Aldehyde_DH_dom"/>
</dbReference>
<dbReference type="Gene3D" id="3.40.605.10">
    <property type="entry name" value="Aldehyde Dehydrogenase, Chain A, domain 1"/>
    <property type="match status" value="2"/>
</dbReference>
<dbReference type="FunFam" id="3.40.309.10:FF:000012">
    <property type="entry name" value="Betaine aldehyde dehydrogenase"/>
    <property type="match status" value="1"/>
</dbReference>
<dbReference type="InterPro" id="IPR016162">
    <property type="entry name" value="Ald_DH_N"/>
</dbReference>
<accession>A0A140CZC3</accession>
<organism evidence="6">
    <name type="scientific">Ascomycota sp. F53</name>
    <dbReference type="NCBI Taxonomy" id="1168013"/>
    <lineage>
        <taxon>Eukaryota</taxon>
        <taxon>Fungi</taxon>
        <taxon>Dikarya</taxon>
        <taxon>Ascomycota</taxon>
    </lineage>
</organism>
<evidence type="ECO:0000256" key="3">
    <source>
        <dbReference type="PROSITE-ProRule" id="PRU10007"/>
    </source>
</evidence>
<keyword evidence="2 4" id="KW-0560">Oxidoreductase</keyword>
<evidence type="ECO:0000259" key="5">
    <source>
        <dbReference type="Pfam" id="PF00171"/>
    </source>
</evidence>
<feature type="domain" description="Aldehyde dehydrogenase" evidence="5">
    <location>
        <begin position="122"/>
        <end position="438"/>
    </location>
</feature>
<dbReference type="AlphaFoldDB" id="A0A140CZC3"/>
<comment type="similarity">
    <text evidence="1 4">Belongs to the aldehyde dehydrogenase family.</text>
</comment>
<dbReference type="SUPFAM" id="SSF53720">
    <property type="entry name" value="ALDH-like"/>
    <property type="match status" value="1"/>
</dbReference>
<dbReference type="Gene3D" id="3.40.309.10">
    <property type="entry name" value="Aldehyde Dehydrogenase, Chain A, domain 2"/>
    <property type="match status" value="1"/>
</dbReference>
<dbReference type="InterPro" id="IPR016161">
    <property type="entry name" value="Ald_DH/histidinol_DH"/>
</dbReference>
<dbReference type="EMBL" id="KT874412">
    <property type="protein sequence ID" value="AMJ52086.1"/>
    <property type="molecule type" value="Genomic_DNA"/>
</dbReference>
<dbReference type="InterPro" id="IPR016163">
    <property type="entry name" value="Ald_DH_C"/>
</dbReference>
<dbReference type="PANTHER" id="PTHR11699">
    <property type="entry name" value="ALDEHYDE DEHYDROGENASE-RELATED"/>
    <property type="match status" value="1"/>
</dbReference>
<evidence type="ECO:0000256" key="1">
    <source>
        <dbReference type="ARBA" id="ARBA00009986"/>
    </source>
</evidence>
<feature type="domain" description="Aldehyde dehydrogenase" evidence="5">
    <location>
        <begin position="24"/>
        <end position="115"/>
    </location>
</feature>